<accession>A0A8J3TVV3</accession>
<feature type="domain" description="Fido" evidence="2">
    <location>
        <begin position="36"/>
        <end position="168"/>
    </location>
</feature>
<dbReference type="InterPro" id="IPR003812">
    <property type="entry name" value="Fido"/>
</dbReference>
<evidence type="ECO:0000313" key="4">
    <source>
        <dbReference type="Proteomes" id="UP000650628"/>
    </source>
</evidence>
<protein>
    <recommendedName>
        <fullName evidence="2">Fido domain-containing protein</fullName>
    </recommendedName>
</protein>
<feature type="compositionally biased region" description="Basic and acidic residues" evidence="1">
    <location>
        <begin position="149"/>
        <end position="160"/>
    </location>
</feature>
<feature type="compositionally biased region" description="Basic residues" evidence="1">
    <location>
        <begin position="161"/>
        <end position="179"/>
    </location>
</feature>
<comment type="caution">
    <text evidence="3">The sequence shown here is derived from an EMBL/GenBank/DDBJ whole genome shotgun (WGS) entry which is preliminary data.</text>
</comment>
<dbReference type="AlphaFoldDB" id="A0A8J3TVV3"/>
<dbReference type="Gene3D" id="1.10.3290.10">
    <property type="entry name" value="Fido-like domain"/>
    <property type="match status" value="1"/>
</dbReference>
<evidence type="ECO:0000259" key="2">
    <source>
        <dbReference type="PROSITE" id="PS51459"/>
    </source>
</evidence>
<dbReference type="SUPFAM" id="SSF140931">
    <property type="entry name" value="Fic-like"/>
    <property type="match status" value="1"/>
</dbReference>
<sequence length="179" mass="20266">MSWFDGVVRRRDSERAERLLSALALVYADAAQEPPLTFGLVAGWQRLVLGVSTAPFRDGDAYAKGGRERYGLSPHTQTDFARYLLESADRRVPLPARAARAYLDVSFFHPFADGNARAALLTLAFVLRRERVMLDQVGPLQTTRYADDSRAWVHSAEQRRRVPPRTRRHPSSRSTLKKT</sequence>
<name>A0A8J3TVV3_9ACTN</name>
<keyword evidence="4" id="KW-1185">Reference proteome</keyword>
<organism evidence="3 4">
    <name type="scientific">Planotetraspora mira</name>
    <dbReference type="NCBI Taxonomy" id="58121"/>
    <lineage>
        <taxon>Bacteria</taxon>
        <taxon>Bacillati</taxon>
        <taxon>Actinomycetota</taxon>
        <taxon>Actinomycetes</taxon>
        <taxon>Streptosporangiales</taxon>
        <taxon>Streptosporangiaceae</taxon>
        <taxon>Planotetraspora</taxon>
    </lineage>
</organism>
<dbReference type="Pfam" id="PF02661">
    <property type="entry name" value="Fic"/>
    <property type="match status" value="1"/>
</dbReference>
<dbReference type="InterPro" id="IPR036597">
    <property type="entry name" value="Fido-like_dom_sf"/>
</dbReference>
<feature type="region of interest" description="Disordered" evidence="1">
    <location>
        <begin position="149"/>
        <end position="179"/>
    </location>
</feature>
<reference evidence="3 4" key="1">
    <citation type="submission" date="2021-01" db="EMBL/GenBank/DDBJ databases">
        <title>Whole genome shotgun sequence of Planotetraspora mira NBRC 15435.</title>
        <authorList>
            <person name="Komaki H."/>
            <person name="Tamura T."/>
        </authorList>
    </citation>
    <scope>NUCLEOTIDE SEQUENCE [LARGE SCALE GENOMIC DNA]</scope>
    <source>
        <strain evidence="3 4">NBRC 15435</strain>
    </source>
</reference>
<gene>
    <name evidence="3" type="ORF">Pmi06nite_73070</name>
</gene>
<dbReference type="EMBL" id="BOOO01000042">
    <property type="protein sequence ID" value="GII33865.1"/>
    <property type="molecule type" value="Genomic_DNA"/>
</dbReference>
<dbReference type="Proteomes" id="UP000650628">
    <property type="component" value="Unassembled WGS sequence"/>
</dbReference>
<proteinExistence type="predicted"/>
<evidence type="ECO:0000313" key="3">
    <source>
        <dbReference type="EMBL" id="GII33865.1"/>
    </source>
</evidence>
<evidence type="ECO:0000256" key="1">
    <source>
        <dbReference type="SAM" id="MobiDB-lite"/>
    </source>
</evidence>
<dbReference type="PROSITE" id="PS51459">
    <property type="entry name" value="FIDO"/>
    <property type="match status" value="1"/>
</dbReference>